<sequence>MAYQHALQSLATYPDGGGLDRAEYLQQKVDAILHRTYERSREDLSSSSFAALVAVADLRLSDEANSAEVEAILIRGGETTDEMEQESYSQRPTHPTPHVSEARCSIHRRGSDSQVECSLGLSKGDSAAGHTNTVSGPNVYTGNPPSSFITNNITIDHVAERRSDDTLCFPSAVSRHPLDAIQGDPTDAVAFPTFHEEEPGVSGLSEGARRLAYAERYHGHAQWSDDAITPIFSHASTGASMELTWNTPCSISYRYVVIVANEQSSVPLRATLEEVPPDGR</sequence>
<feature type="region of interest" description="Disordered" evidence="1">
    <location>
        <begin position="123"/>
        <end position="143"/>
    </location>
</feature>
<evidence type="ECO:0000256" key="1">
    <source>
        <dbReference type="SAM" id="MobiDB-lite"/>
    </source>
</evidence>
<evidence type="ECO:0000313" key="3">
    <source>
        <dbReference type="Proteomes" id="UP000193067"/>
    </source>
</evidence>
<reference evidence="2 3" key="1">
    <citation type="journal article" date="2015" name="Biotechnol. Biofuels">
        <title>Enhanced degradation of softwood versus hardwood by the white-rot fungus Pycnoporus coccineus.</title>
        <authorList>
            <person name="Couturier M."/>
            <person name="Navarro D."/>
            <person name="Chevret D."/>
            <person name="Henrissat B."/>
            <person name="Piumi F."/>
            <person name="Ruiz-Duenas F.J."/>
            <person name="Martinez A.T."/>
            <person name="Grigoriev I.V."/>
            <person name="Riley R."/>
            <person name="Lipzen A."/>
            <person name="Berrin J.G."/>
            <person name="Master E.R."/>
            <person name="Rosso M.N."/>
        </authorList>
    </citation>
    <scope>NUCLEOTIDE SEQUENCE [LARGE SCALE GENOMIC DNA]</scope>
    <source>
        <strain evidence="2 3">BRFM310</strain>
    </source>
</reference>
<organism evidence="2 3">
    <name type="scientific">Trametes coccinea (strain BRFM310)</name>
    <name type="common">Pycnoporus coccineus</name>
    <dbReference type="NCBI Taxonomy" id="1353009"/>
    <lineage>
        <taxon>Eukaryota</taxon>
        <taxon>Fungi</taxon>
        <taxon>Dikarya</taxon>
        <taxon>Basidiomycota</taxon>
        <taxon>Agaricomycotina</taxon>
        <taxon>Agaricomycetes</taxon>
        <taxon>Polyporales</taxon>
        <taxon>Polyporaceae</taxon>
        <taxon>Trametes</taxon>
    </lineage>
</organism>
<keyword evidence="3" id="KW-1185">Reference proteome</keyword>
<gene>
    <name evidence="2" type="ORF">PYCCODRAFT_1432193</name>
</gene>
<feature type="compositionally biased region" description="Polar residues" evidence="1">
    <location>
        <begin position="129"/>
        <end position="143"/>
    </location>
</feature>
<dbReference type="AlphaFoldDB" id="A0A1Y2IWY1"/>
<accession>A0A1Y2IWY1</accession>
<feature type="region of interest" description="Disordered" evidence="1">
    <location>
        <begin position="76"/>
        <end position="101"/>
    </location>
</feature>
<name>A0A1Y2IWY1_TRAC3</name>
<dbReference type="OrthoDB" id="10455869at2759"/>
<evidence type="ECO:0000313" key="2">
    <source>
        <dbReference type="EMBL" id="OSD05655.1"/>
    </source>
</evidence>
<dbReference type="EMBL" id="KZ084092">
    <property type="protein sequence ID" value="OSD05655.1"/>
    <property type="molecule type" value="Genomic_DNA"/>
</dbReference>
<proteinExistence type="predicted"/>
<dbReference type="Proteomes" id="UP000193067">
    <property type="component" value="Unassembled WGS sequence"/>
</dbReference>
<protein>
    <submittedName>
        <fullName evidence="2">Uncharacterized protein</fullName>
    </submittedName>
</protein>